<evidence type="ECO:0000313" key="2">
    <source>
        <dbReference type="EMBL" id="OGI49085.1"/>
    </source>
</evidence>
<name>A0A1F6TVG6_9PROT</name>
<dbReference type="InterPro" id="IPR035923">
    <property type="entry name" value="TT1751-like_sf"/>
</dbReference>
<dbReference type="Proteomes" id="UP000178885">
    <property type="component" value="Unassembled WGS sequence"/>
</dbReference>
<dbReference type="CDD" id="cd14797">
    <property type="entry name" value="DUF302"/>
    <property type="match status" value="1"/>
</dbReference>
<gene>
    <name evidence="2" type="ORF">A2151_00070</name>
</gene>
<dbReference type="AlphaFoldDB" id="A0A1F6TVG6"/>
<dbReference type="Gene3D" id="3.30.310.70">
    <property type="entry name" value="TT1751-like domain"/>
    <property type="match status" value="1"/>
</dbReference>
<evidence type="ECO:0000313" key="3">
    <source>
        <dbReference type="Proteomes" id="UP000178885"/>
    </source>
</evidence>
<reference evidence="2 3" key="1">
    <citation type="journal article" date="2016" name="Nat. Commun.">
        <title>Thousands of microbial genomes shed light on interconnected biogeochemical processes in an aquifer system.</title>
        <authorList>
            <person name="Anantharaman K."/>
            <person name="Brown C.T."/>
            <person name="Hug L.A."/>
            <person name="Sharon I."/>
            <person name="Castelle C.J."/>
            <person name="Probst A.J."/>
            <person name="Thomas B.C."/>
            <person name="Singh A."/>
            <person name="Wilkins M.J."/>
            <person name="Karaoz U."/>
            <person name="Brodie E.L."/>
            <person name="Williams K.H."/>
            <person name="Hubbard S.S."/>
            <person name="Banfield J.F."/>
        </authorList>
    </citation>
    <scope>NUCLEOTIDE SEQUENCE [LARGE SCALE GENOMIC DNA]</scope>
</reference>
<dbReference type="EMBL" id="MFSU01000008">
    <property type="protein sequence ID" value="OGI49085.1"/>
    <property type="molecule type" value="Genomic_DNA"/>
</dbReference>
<organism evidence="2 3">
    <name type="scientific">Candidatus Muproteobacteria bacterium RBG_16_65_34</name>
    <dbReference type="NCBI Taxonomy" id="1817760"/>
    <lineage>
        <taxon>Bacteria</taxon>
        <taxon>Pseudomonadati</taxon>
        <taxon>Pseudomonadota</taxon>
        <taxon>Candidatus Muproteobacteria</taxon>
    </lineage>
</organism>
<dbReference type="SUPFAM" id="SSF103247">
    <property type="entry name" value="TT1751-like"/>
    <property type="match status" value="1"/>
</dbReference>
<evidence type="ECO:0000256" key="1">
    <source>
        <dbReference type="SAM" id="SignalP"/>
    </source>
</evidence>
<dbReference type="STRING" id="1817760.A2151_00070"/>
<proteinExistence type="predicted"/>
<keyword evidence="1" id="KW-0732">Signal</keyword>
<accession>A0A1F6TVG6</accession>
<feature type="chain" id="PRO_5009526853" evidence="1">
    <location>
        <begin position="24"/>
        <end position="149"/>
    </location>
</feature>
<comment type="caution">
    <text evidence="2">The sequence shown here is derived from an EMBL/GenBank/DDBJ whole genome shotgun (WGS) entry which is preliminary data.</text>
</comment>
<protein>
    <submittedName>
        <fullName evidence="2">Uncharacterized protein</fullName>
    </submittedName>
</protein>
<feature type="signal peptide" evidence="1">
    <location>
        <begin position="1"/>
        <end position="23"/>
    </location>
</feature>
<dbReference type="InterPro" id="IPR005180">
    <property type="entry name" value="DUF302"/>
</dbReference>
<sequence length="149" mass="16087">MRRYNVVLALAAAALGVSFMGYAVEYAGTNGMFLITTTPKSVDAAAAAIRDYAAERQWLYLAEFKVKNGEVTLLKLCVPSVAKRIWAAGIHVGAMAPCGNLSVYREAGATKIVLLHPKFMDALNPDPNLKQVGDELLPLFTAMLDEVGR</sequence>